<feature type="compositionally biased region" description="Basic and acidic residues" evidence="1">
    <location>
        <begin position="1"/>
        <end position="10"/>
    </location>
</feature>
<dbReference type="EMBL" id="KQ085882">
    <property type="protein sequence ID" value="KLO20676.1"/>
    <property type="molecule type" value="Genomic_DNA"/>
</dbReference>
<dbReference type="InParanoid" id="A0A0H2SU74"/>
<feature type="transmembrane region" description="Helical" evidence="2">
    <location>
        <begin position="1054"/>
        <end position="1073"/>
    </location>
</feature>
<feature type="region of interest" description="Disordered" evidence="1">
    <location>
        <begin position="1"/>
        <end position="127"/>
    </location>
</feature>
<feature type="compositionally biased region" description="Basic residues" evidence="1">
    <location>
        <begin position="105"/>
        <end position="115"/>
    </location>
</feature>
<keyword evidence="4" id="KW-1185">Reference proteome</keyword>
<dbReference type="OrthoDB" id="3190515at2759"/>
<feature type="compositionally biased region" description="Low complexity" evidence="1">
    <location>
        <begin position="180"/>
        <end position="197"/>
    </location>
</feature>
<organism evidence="3 4">
    <name type="scientific">Schizopora paradoxa</name>
    <dbReference type="NCBI Taxonomy" id="27342"/>
    <lineage>
        <taxon>Eukaryota</taxon>
        <taxon>Fungi</taxon>
        <taxon>Dikarya</taxon>
        <taxon>Basidiomycota</taxon>
        <taxon>Agaricomycotina</taxon>
        <taxon>Agaricomycetes</taxon>
        <taxon>Hymenochaetales</taxon>
        <taxon>Schizoporaceae</taxon>
        <taxon>Schizopora</taxon>
    </lineage>
</organism>
<feature type="region of interest" description="Disordered" evidence="1">
    <location>
        <begin position="169"/>
        <end position="258"/>
    </location>
</feature>
<keyword evidence="2" id="KW-0472">Membrane</keyword>
<feature type="region of interest" description="Disordered" evidence="1">
    <location>
        <begin position="692"/>
        <end position="712"/>
    </location>
</feature>
<keyword evidence="2" id="KW-1133">Transmembrane helix</keyword>
<feature type="compositionally biased region" description="Low complexity" evidence="1">
    <location>
        <begin position="532"/>
        <end position="542"/>
    </location>
</feature>
<evidence type="ECO:0000256" key="1">
    <source>
        <dbReference type="SAM" id="MobiDB-lite"/>
    </source>
</evidence>
<feature type="compositionally biased region" description="Polar residues" evidence="1">
    <location>
        <begin position="547"/>
        <end position="557"/>
    </location>
</feature>
<evidence type="ECO:0000256" key="2">
    <source>
        <dbReference type="SAM" id="Phobius"/>
    </source>
</evidence>
<proteinExistence type="predicted"/>
<gene>
    <name evidence="3" type="ORF">SCHPADRAFT_918108</name>
</gene>
<dbReference type="AlphaFoldDB" id="A0A0H2SU74"/>
<dbReference type="Proteomes" id="UP000053477">
    <property type="component" value="Unassembled WGS sequence"/>
</dbReference>
<name>A0A0H2SU74_9AGAM</name>
<feature type="region of interest" description="Disordered" evidence="1">
    <location>
        <begin position="453"/>
        <end position="601"/>
    </location>
</feature>
<dbReference type="STRING" id="27342.A0A0H2SU74"/>
<accession>A0A0H2SU74</accession>
<evidence type="ECO:0000313" key="4">
    <source>
        <dbReference type="Proteomes" id="UP000053477"/>
    </source>
</evidence>
<keyword evidence="2" id="KW-0812">Transmembrane</keyword>
<evidence type="ECO:0000313" key="3">
    <source>
        <dbReference type="EMBL" id="KLO20676.1"/>
    </source>
</evidence>
<reference evidence="3 4" key="1">
    <citation type="submission" date="2015-04" db="EMBL/GenBank/DDBJ databases">
        <title>Complete genome sequence of Schizopora paradoxa KUC8140, a cosmopolitan wood degrader in East Asia.</title>
        <authorList>
            <consortium name="DOE Joint Genome Institute"/>
            <person name="Min B."/>
            <person name="Park H."/>
            <person name="Jang Y."/>
            <person name="Kim J.-J."/>
            <person name="Kim K.H."/>
            <person name="Pangilinan J."/>
            <person name="Lipzen A."/>
            <person name="Riley R."/>
            <person name="Grigoriev I.V."/>
            <person name="Spatafora J.W."/>
            <person name="Choi I.-G."/>
        </authorList>
    </citation>
    <scope>NUCLEOTIDE SEQUENCE [LARGE SCALE GENOMIC DNA]</scope>
    <source>
        <strain evidence="3 4">KUC8140</strain>
    </source>
</reference>
<sequence>MTSERSDRPFLIRFPGGSNSPDSPPATAPMDIGNGHTHSHVALDRGSPGKPSFQRHMIPSSMRGESPQRLARRRVHSANSVDVDARVGESSSSARAQFMTEPAKPRRVSYRRNQHHSAGYAHQGSLGHAGSSPLANYALLPPSDDTEEDPNILADLQRALQYKSRVEEQLRAGATQPEVNSPTFPSSPTPSSSHNPFLGKIPFVHSDSGLTERASPKDLDFSPSTGKATLTYPVPRSSDDGNTLDWSGVASDDEKRDRRWSMGIHRKTPKEKPSPLSRKGFVDKQEAVYEEKLDRIRARSSEQTRRKAQITREQLQHRYAILDVSNSLNLADVARWFDKSDEGRKQIMGAPEQFPWIMHLLKRRDGVVHSRSPWTLSAYIVDEYARATPGMMVARKASAYNFTEGVTNVEDIHSHARDLGHALSRPTSLTSTEHAYLSHQKSDDLISFEPMTVQQSRRGSAATDSKNSTDARVRHWQTSLTGVGPYQDSPDSASITLAKGSPASSVQIRGETPQEKSSAQLKRMSEERRRYSSSGEQGRSQSPPRTPENNQRARSPLSSISGISGRGKKNKRPTPASTQSDSSVIEHDQLDSGSDAAGKSRGAGLFLSRIGEDTVPDLSKEGESRGQRRSIFRLSLDMKSSQQGRSSVEDVRNKLLPPISLADLRTDVQLGLDGKPILKNLSLPPPSKNTSALFPSGGMTTTGTTSNPSRISLTHPTSQAIIEKEKREKARRKARLSLPGSLRSTRVPDGQNFQAMEDKAIAISLEFARKKEHSDALRTRNSRMKQLLQTASKTISDYDEVQRLMAEKLGMNYRPIPLDVLEAISHDPASATGNTRRATGWKAVEEIFERNEKQRIALDSFVGPLSVGLSPATMPDGGIYHKDIEILTSQLAALSDERLSIISQVKQLVNLLRDVKELRDQLKPELDETGKHTSINYPELVRLESLLDELVTRRNLLWRIVEIFVSFSLTLFAPFMKTFGRPIWDDLHDFLVIPLYRNDFSGGDQWYPVSFPSRSFQHWLRLLAVFVAIPMTLKSGCDAFFELLTGGYLVRVPSFIPSFVVYVILSFCVSWFASALFLLLFAFLCEVAIIFWWIGWVLCIVK</sequence>
<protein>
    <submittedName>
        <fullName evidence="3">Uncharacterized protein</fullName>
    </submittedName>
</protein>
<feature type="compositionally biased region" description="Polar residues" evidence="1">
    <location>
        <begin position="453"/>
        <end position="466"/>
    </location>
</feature>
<feature type="transmembrane region" description="Helical" evidence="2">
    <location>
        <begin position="1079"/>
        <end position="1101"/>
    </location>
</feature>